<evidence type="ECO:0000256" key="5">
    <source>
        <dbReference type="ARBA" id="ARBA00022833"/>
    </source>
</evidence>
<dbReference type="InterPro" id="IPR006510">
    <property type="entry name" value="Znf_LRP1"/>
</dbReference>
<dbReference type="GO" id="GO:0046872">
    <property type="term" value="F:metal ion binding"/>
    <property type="evidence" value="ECO:0007669"/>
    <property type="project" value="UniProtKB-KW"/>
</dbReference>
<keyword evidence="9" id="KW-0539">Nucleus</keyword>
<dbReference type="GO" id="GO:0005634">
    <property type="term" value="C:nucleus"/>
    <property type="evidence" value="ECO:0007669"/>
    <property type="project" value="UniProtKB-SubCell"/>
</dbReference>
<evidence type="ECO:0000313" key="12">
    <source>
        <dbReference type="EMBL" id="KAK4790330.1"/>
    </source>
</evidence>
<evidence type="ECO:0000256" key="11">
    <source>
        <dbReference type="SAM" id="MobiDB-lite"/>
    </source>
</evidence>
<evidence type="ECO:0000313" key="13">
    <source>
        <dbReference type="Proteomes" id="UP001346149"/>
    </source>
</evidence>
<evidence type="ECO:0000256" key="1">
    <source>
        <dbReference type="ARBA" id="ARBA00004123"/>
    </source>
</evidence>
<dbReference type="InterPro" id="IPR007818">
    <property type="entry name" value="SHI"/>
</dbReference>
<feature type="compositionally biased region" description="Low complexity" evidence="11">
    <location>
        <begin position="158"/>
        <end position="169"/>
    </location>
</feature>
<dbReference type="GO" id="GO:0045893">
    <property type="term" value="P:positive regulation of DNA-templated transcription"/>
    <property type="evidence" value="ECO:0007669"/>
    <property type="project" value="TreeGrafter"/>
</dbReference>
<evidence type="ECO:0000256" key="9">
    <source>
        <dbReference type="ARBA" id="ARBA00023242"/>
    </source>
</evidence>
<evidence type="ECO:0000256" key="2">
    <source>
        <dbReference type="ARBA" id="ARBA00006911"/>
    </source>
</evidence>
<protein>
    <submittedName>
        <fullName evidence="12">Uncharacterized protein</fullName>
    </submittedName>
</protein>
<evidence type="ECO:0000256" key="3">
    <source>
        <dbReference type="ARBA" id="ARBA00022473"/>
    </source>
</evidence>
<dbReference type="Proteomes" id="UP001346149">
    <property type="component" value="Unassembled WGS sequence"/>
</dbReference>
<feature type="region of interest" description="Disordered" evidence="11">
    <location>
        <begin position="1"/>
        <end position="35"/>
    </location>
</feature>
<evidence type="ECO:0000256" key="6">
    <source>
        <dbReference type="ARBA" id="ARBA00023070"/>
    </source>
</evidence>
<name>A0AAN7M6L0_TRANT</name>
<comment type="caution">
    <text evidence="12">The sequence shown here is derived from an EMBL/GenBank/DDBJ whole genome shotgun (WGS) entry which is preliminary data.</text>
</comment>
<evidence type="ECO:0000256" key="4">
    <source>
        <dbReference type="ARBA" id="ARBA00022723"/>
    </source>
</evidence>
<comment type="similarity">
    <text evidence="2">Belongs to the SHI protein family.</text>
</comment>
<comment type="subcellular location">
    <subcellularLocation>
        <location evidence="1">Nucleus</location>
    </subcellularLocation>
</comment>
<evidence type="ECO:0000256" key="7">
    <source>
        <dbReference type="ARBA" id="ARBA00023125"/>
    </source>
</evidence>
<dbReference type="GO" id="GO:0009734">
    <property type="term" value="P:auxin-activated signaling pathway"/>
    <property type="evidence" value="ECO:0007669"/>
    <property type="project" value="UniProtKB-KW"/>
</dbReference>
<keyword evidence="10" id="KW-0927">Auxin signaling pathway</keyword>
<keyword evidence="6" id="KW-0073">Auxin biosynthesis</keyword>
<dbReference type="GO" id="GO:0003700">
    <property type="term" value="F:DNA-binding transcription factor activity"/>
    <property type="evidence" value="ECO:0007669"/>
    <property type="project" value="InterPro"/>
</dbReference>
<dbReference type="PANTHER" id="PTHR31604:SF2">
    <property type="entry name" value="PROTEIN SHI RELATED SEQUENCE 7"/>
    <property type="match status" value="1"/>
</dbReference>
<keyword evidence="4" id="KW-0479">Metal-binding</keyword>
<sequence>MSSFFSIGGRRGQSGNSSNYGNPDAGGDDDQRHHQVPPREISFWYDGADHGADGSFVEQCQQPHQQLDLYNCSLPRRRTVSNMDDDESSRRMMMMMPASGTMRGSRAGGICCQDCGNQAKKDCIHMRCRACCKSRGLDCPTHVKSTWVPASKRRERQQLQQQHQHQLQLSSPTEITPRRHEGDQLASSHHGLEVGNFPAELKSPAMFRCVRLTTDEGDDNDQYAYQTAVNIGGHVFKGILYDQGPDHARGDAAAGESSSGGGSGGVTQPLSLGGGAAESSGPNSAPLFDPYSSMYPPPFNPYGMAGTQFFPHSRS</sequence>
<dbReference type="NCBIfam" id="TIGR01623">
    <property type="entry name" value="put_zinc_LRP1"/>
    <property type="match status" value="1"/>
</dbReference>
<proteinExistence type="inferred from homology"/>
<keyword evidence="5" id="KW-0862">Zinc</keyword>
<organism evidence="12 13">
    <name type="scientific">Trapa natans</name>
    <name type="common">Water chestnut</name>
    <dbReference type="NCBI Taxonomy" id="22666"/>
    <lineage>
        <taxon>Eukaryota</taxon>
        <taxon>Viridiplantae</taxon>
        <taxon>Streptophyta</taxon>
        <taxon>Embryophyta</taxon>
        <taxon>Tracheophyta</taxon>
        <taxon>Spermatophyta</taxon>
        <taxon>Magnoliopsida</taxon>
        <taxon>eudicotyledons</taxon>
        <taxon>Gunneridae</taxon>
        <taxon>Pentapetalae</taxon>
        <taxon>rosids</taxon>
        <taxon>malvids</taxon>
        <taxon>Myrtales</taxon>
        <taxon>Lythraceae</taxon>
        <taxon>Trapa</taxon>
    </lineage>
</organism>
<feature type="region of interest" description="Disordered" evidence="11">
    <location>
        <begin position="247"/>
        <end position="292"/>
    </location>
</feature>
<dbReference type="Pfam" id="PF05142">
    <property type="entry name" value="DUF702"/>
    <property type="match status" value="1"/>
</dbReference>
<keyword evidence="3" id="KW-0217">Developmental protein</keyword>
<reference evidence="12 13" key="1">
    <citation type="journal article" date="2023" name="Hortic Res">
        <title>Pangenome of water caltrop reveals structural variations and asymmetric subgenome divergence after allopolyploidization.</title>
        <authorList>
            <person name="Zhang X."/>
            <person name="Chen Y."/>
            <person name="Wang L."/>
            <person name="Yuan Y."/>
            <person name="Fang M."/>
            <person name="Shi L."/>
            <person name="Lu R."/>
            <person name="Comes H.P."/>
            <person name="Ma Y."/>
            <person name="Chen Y."/>
            <person name="Huang G."/>
            <person name="Zhou Y."/>
            <person name="Zheng Z."/>
            <person name="Qiu Y."/>
        </authorList>
    </citation>
    <scope>NUCLEOTIDE SEQUENCE [LARGE SCALE GENOMIC DNA]</scope>
    <source>
        <strain evidence="12">F231</strain>
    </source>
</reference>
<keyword evidence="8" id="KW-0010">Activator</keyword>
<dbReference type="GO" id="GO:0009851">
    <property type="term" value="P:auxin biosynthetic process"/>
    <property type="evidence" value="ECO:0007669"/>
    <property type="project" value="UniProtKB-KW"/>
</dbReference>
<keyword evidence="7" id="KW-0238">DNA-binding</keyword>
<evidence type="ECO:0000256" key="10">
    <source>
        <dbReference type="ARBA" id="ARBA00023294"/>
    </source>
</evidence>
<feature type="compositionally biased region" description="Low complexity" evidence="11">
    <location>
        <begin position="13"/>
        <end position="22"/>
    </location>
</feature>
<dbReference type="AlphaFoldDB" id="A0AAN7M6L0"/>
<keyword evidence="13" id="KW-1185">Reference proteome</keyword>
<dbReference type="NCBIfam" id="TIGR01624">
    <property type="entry name" value="LRP1_Cterm"/>
    <property type="match status" value="1"/>
</dbReference>
<gene>
    <name evidence="12" type="ORF">SAY86_017634</name>
</gene>
<dbReference type="EMBL" id="JAXQNO010000010">
    <property type="protein sequence ID" value="KAK4790330.1"/>
    <property type="molecule type" value="Genomic_DNA"/>
</dbReference>
<accession>A0AAN7M6L0</accession>
<feature type="region of interest" description="Disordered" evidence="11">
    <location>
        <begin position="152"/>
        <end position="195"/>
    </location>
</feature>
<dbReference type="InterPro" id="IPR006511">
    <property type="entry name" value="SHI_C"/>
</dbReference>
<dbReference type="GO" id="GO:0003677">
    <property type="term" value="F:DNA binding"/>
    <property type="evidence" value="ECO:0007669"/>
    <property type="project" value="UniProtKB-KW"/>
</dbReference>
<dbReference type="PANTHER" id="PTHR31604">
    <property type="entry name" value="PROTEIN LATERAL ROOT PRIMORDIUM 1"/>
    <property type="match status" value="1"/>
</dbReference>
<evidence type="ECO:0000256" key="8">
    <source>
        <dbReference type="ARBA" id="ARBA00023159"/>
    </source>
</evidence>